<evidence type="ECO:0000313" key="17">
    <source>
        <dbReference type="Proteomes" id="UP000006034"/>
    </source>
</evidence>
<comment type="function">
    <text evidence="2 9">Catalyzes the interconversion of 2-phosphoglycerate and 3-phosphoglycerate.</text>
</comment>
<dbReference type="CDD" id="cd16010">
    <property type="entry name" value="iPGM"/>
    <property type="match status" value="1"/>
</dbReference>
<feature type="binding site" evidence="9 12">
    <location>
        <position position="196"/>
    </location>
    <ligand>
        <name>substrate</name>
    </ligand>
</feature>
<feature type="domain" description="BPG-independent PGAM N-terminal" evidence="15">
    <location>
        <begin position="82"/>
        <end position="300"/>
    </location>
</feature>
<dbReference type="AlphaFoldDB" id="E5Y9L3"/>
<comment type="cofactor">
    <cofactor evidence="9">
        <name>Mn(2+)</name>
        <dbReference type="ChEBI" id="CHEBI:29035"/>
    </cofactor>
    <text evidence="9">Binds 2 manganese ions per subunit.</text>
</comment>
<dbReference type="SUPFAM" id="SSF53649">
    <property type="entry name" value="Alkaline phosphatase-like"/>
    <property type="match status" value="1"/>
</dbReference>
<dbReference type="GO" id="GO:0006096">
    <property type="term" value="P:glycolytic process"/>
    <property type="evidence" value="ECO:0007669"/>
    <property type="project" value="UniProtKB-UniRule"/>
</dbReference>
<comment type="catalytic activity">
    <reaction evidence="1 9">
        <text>(2R)-2-phosphoglycerate = (2R)-3-phosphoglycerate</text>
        <dbReference type="Rhea" id="RHEA:15901"/>
        <dbReference type="ChEBI" id="CHEBI:58272"/>
        <dbReference type="ChEBI" id="CHEBI:58289"/>
        <dbReference type="EC" id="5.4.2.12"/>
    </reaction>
</comment>
<evidence type="ECO:0000259" key="14">
    <source>
        <dbReference type="Pfam" id="PF01676"/>
    </source>
</evidence>
<dbReference type="HOGENOM" id="CLU_026099_2_0_7"/>
<keyword evidence="17" id="KW-1185">Reference proteome</keyword>
<reference evidence="16 17" key="1">
    <citation type="submission" date="2010-10" db="EMBL/GenBank/DDBJ databases">
        <authorList>
            <consortium name="The Broad Institute Genome Sequencing Platform"/>
            <person name="Ward D."/>
            <person name="Earl A."/>
            <person name="Feldgarden M."/>
            <person name="Young S.K."/>
            <person name="Gargeya S."/>
            <person name="Zeng Q."/>
            <person name="Alvarado L."/>
            <person name="Berlin A."/>
            <person name="Bochicchio J."/>
            <person name="Chapman S.B."/>
            <person name="Chen Z."/>
            <person name="Freedman E."/>
            <person name="Gellesch M."/>
            <person name="Goldberg J."/>
            <person name="Griggs A."/>
            <person name="Gujja S."/>
            <person name="Heilman E."/>
            <person name="Heiman D."/>
            <person name="Howarth C."/>
            <person name="Mehta T."/>
            <person name="Neiman D."/>
            <person name="Pearson M."/>
            <person name="Roberts A."/>
            <person name="Saif S."/>
            <person name="Shea T."/>
            <person name="Shenoy N."/>
            <person name="Sisk P."/>
            <person name="Stolte C."/>
            <person name="Sykes S."/>
            <person name="White J."/>
            <person name="Yandava C."/>
            <person name="Allen-Vercoe E."/>
            <person name="Sibley C."/>
            <person name="Ambrose C.E."/>
            <person name="Strauss J."/>
            <person name="Daigneault M."/>
            <person name="Haas B."/>
            <person name="Nusbaum C."/>
            <person name="Birren B."/>
        </authorList>
    </citation>
    <scope>NUCLEOTIDE SEQUENCE [LARGE SCALE GENOMIC DNA]</scope>
    <source>
        <strain evidence="16 17">3_1_6</strain>
    </source>
</reference>
<dbReference type="InterPro" id="IPR005995">
    <property type="entry name" value="Pgm_bpd_ind"/>
</dbReference>
<dbReference type="SUPFAM" id="SSF64158">
    <property type="entry name" value="2,3-Bisphosphoglycerate-independent phosphoglycerate mutase, substrate-binding domain"/>
    <property type="match status" value="1"/>
</dbReference>
<evidence type="ECO:0000256" key="5">
    <source>
        <dbReference type="ARBA" id="ARBA00022723"/>
    </source>
</evidence>
<feature type="binding site" evidence="9 13">
    <location>
        <position position="470"/>
    </location>
    <ligand>
        <name>Mn(2+)</name>
        <dbReference type="ChEBI" id="CHEBI:29035"/>
        <label>1</label>
    </ligand>
</feature>
<reference evidence="16 17" key="2">
    <citation type="submission" date="2013-04" db="EMBL/GenBank/DDBJ databases">
        <title>The Genome Sequence of Bilophila wadsworthia 3_1_6.</title>
        <authorList>
            <consortium name="The Broad Institute Genomics Platform"/>
            <person name="Earl A."/>
            <person name="Ward D."/>
            <person name="Feldgarden M."/>
            <person name="Gevers D."/>
            <person name="Sibley C."/>
            <person name="Strauss J."/>
            <person name="Allen-Vercoe E."/>
            <person name="Walker B."/>
            <person name="Young S."/>
            <person name="Zeng Q."/>
            <person name="Gargeya S."/>
            <person name="Fitzgerald M."/>
            <person name="Haas B."/>
            <person name="Abouelleil A."/>
            <person name="Allen A.W."/>
            <person name="Alvarado L."/>
            <person name="Arachchi H.M."/>
            <person name="Berlin A.M."/>
            <person name="Chapman S.B."/>
            <person name="Gainer-Dewar J."/>
            <person name="Goldberg J."/>
            <person name="Griggs A."/>
            <person name="Gujja S."/>
            <person name="Hansen M."/>
            <person name="Howarth C."/>
            <person name="Imamovic A."/>
            <person name="Ireland A."/>
            <person name="Larimer J."/>
            <person name="McCowan C."/>
            <person name="Murphy C."/>
            <person name="Pearson M."/>
            <person name="Poon T.W."/>
            <person name="Priest M."/>
            <person name="Roberts A."/>
            <person name="Saif S."/>
            <person name="Shea T."/>
            <person name="Sisk P."/>
            <person name="Sykes S."/>
            <person name="Wortman J."/>
            <person name="Nusbaum C."/>
            <person name="Birren B."/>
        </authorList>
    </citation>
    <scope>NUCLEOTIDE SEQUENCE [LARGE SCALE GENOMIC DNA]</scope>
    <source>
        <strain evidence="16 17">3_1_6</strain>
    </source>
</reference>
<dbReference type="UniPathway" id="UPA00109">
    <property type="reaction ID" value="UER00186"/>
</dbReference>
<dbReference type="GO" id="GO:0004619">
    <property type="term" value="F:phosphoglycerate mutase activity"/>
    <property type="evidence" value="ECO:0007669"/>
    <property type="project" value="UniProtKB-UniRule"/>
</dbReference>
<dbReference type="STRING" id="563192.HMPREF0179_02791"/>
<dbReference type="GO" id="GO:0005829">
    <property type="term" value="C:cytosol"/>
    <property type="evidence" value="ECO:0007669"/>
    <property type="project" value="TreeGrafter"/>
</dbReference>
<feature type="binding site" evidence="9 13">
    <location>
        <position position="453"/>
    </location>
    <ligand>
        <name>Mn(2+)</name>
        <dbReference type="ChEBI" id="CHEBI:29035"/>
        <label>2</label>
    </ligand>
</feature>
<dbReference type="RefSeq" id="WP_005028846.1">
    <property type="nucleotide sequence ID" value="NZ_KE150238.1"/>
</dbReference>
<dbReference type="PIRSF" id="PIRSF001492">
    <property type="entry name" value="IPGAM"/>
    <property type="match status" value="1"/>
</dbReference>
<dbReference type="GO" id="GO:0030145">
    <property type="term" value="F:manganese ion binding"/>
    <property type="evidence" value="ECO:0007669"/>
    <property type="project" value="UniProtKB-UniRule"/>
</dbReference>
<dbReference type="Proteomes" id="UP000006034">
    <property type="component" value="Unassembled WGS sequence"/>
</dbReference>
<dbReference type="OrthoDB" id="9800863at2"/>
<dbReference type="GO" id="GO:0006007">
    <property type="term" value="P:glucose catabolic process"/>
    <property type="evidence" value="ECO:0007669"/>
    <property type="project" value="InterPro"/>
</dbReference>
<feature type="binding site" evidence="9 13">
    <location>
        <position position="12"/>
    </location>
    <ligand>
        <name>Mn(2+)</name>
        <dbReference type="ChEBI" id="CHEBI:29035"/>
        <label>2</label>
    </ligand>
</feature>
<evidence type="ECO:0000256" key="1">
    <source>
        <dbReference type="ARBA" id="ARBA00000370"/>
    </source>
</evidence>
<comment type="similarity">
    <text evidence="4 9">Belongs to the BPG-independent phosphoglycerate mutase family.</text>
</comment>
<evidence type="ECO:0000256" key="6">
    <source>
        <dbReference type="ARBA" id="ARBA00023152"/>
    </source>
</evidence>
<accession>E5Y9L3</accession>
<evidence type="ECO:0000256" key="3">
    <source>
        <dbReference type="ARBA" id="ARBA00004798"/>
    </source>
</evidence>
<dbReference type="eggNOG" id="COG0696">
    <property type="taxonomic scope" value="Bacteria"/>
</dbReference>
<feature type="domain" description="Metalloenzyme" evidence="14">
    <location>
        <begin position="5"/>
        <end position="512"/>
    </location>
</feature>
<dbReference type="InterPro" id="IPR011258">
    <property type="entry name" value="BPG-indep_PGM_N"/>
</dbReference>
<dbReference type="Gene3D" id="3.40.1450.10">
    <property type="entry name" value="BPG-independent phosphoglycerate mutase, domain B"/>
    <property type="match status" value="1"/>
</dbReference>
<dbReference type="HAMAP" id="MF_01038">
    <property type="entry name" value="GpmI"/>
    <property type="match status" value="1"/>
</dbReference>
<feature type="binding site" evidence="9 12">
    <location>
        <position position="337"/>
    </location>
    <ligand>
        <name>substrate</name>
    </ligand>
</feature>
<comment type="pathway">
    <text evidence="3 9">Carbohydrate degradation; glycolysis; pyruvate from D-glyceraldehyde 3-phosphate: step 3/5.</text>
</comment>
<feature type="binding site" evidence="9 12">
    <location>
        <begin position="152"/>
        <end position="153"/>
    </location>
    <ligand>
        <name>substrate</name>
    </ligand>
</feature>
<feature type="binding site" evidence="9 12">
    <location>
        <position position="123"/>
    </location>
    <ligand>
        <name>substrate</name>
    </ligand>
</feature>
<evidence type="ECO:0000256" key="7">
    <source>
        <dbReference type="ARBA" id="ARBA00023211"/>
    </source>
</evidence>
<evidence type="ECO:0000256" key="2">
    <source>
        <dbReference type="ARBA" id="ARBA00002315"/>
    </source>
</evidence>
<dbReference type="Pfam" id="PF06415">
    <property type="entry name" value="iPGM_N"/>
    <property type="match status" value="1"/>
</dbReference>
<comment type="caution">
    <text evidence="16">The sequence shown here is derived from an EMBL/GenBank/DDBJ whole genome shotgun (WGS) entry which is preliminary data.</text>
</comment>
<feature type="binding site" evidence="9 12">
    <location>
        <begin position="263"/>
        <end position="266"/>
    </location>
    <ligand>
        <name>substrate</name>
    </ligand>
</feature>
<dbReference type="Pfam" id="PF01676">
    <property type="entry name" value="Metalloenzyme"/>
    <property type="match status" value="1"/>
</dbReference>
<evidence type="ECO:0000313" key="16">
    <source>
        <dbReference type="EMBL" id="EFV43268.1"/>
    </source>
</evidence>
<dbReference type="InterPro" id="IPR006124">
    <property type="entry name" value="Metalloenzyme"/>
</dbReference>
<dbReference type="NCBIfam" id="TIGR01307">
    <property type="entry name" value="pgm_bpd_ind"/>
    <property type="match status" value="1"/>
</dbReference>
<evidence type="ECO:0000259" key="15">
    <source>
        <dbReference type="Pfam" id="PF06415"/>
    </source>
</evidence>
<dbReference type="EMBL" id="ADCP02000001">
    <property type="protein sequence ID" value="EFV43268.1"/>
    <property type="molecule type" value="Genomic_DNA"/>
</dbReference>
<dbReference type="EC" id="5.4.2.12" evidence="9 10"/>
<evidence type="ECO:0000256" key="8">
    <source>
        <dbReference type="ARBA" id="ARBA00023235"/>
    </source>
</evidence>
<name>E5Y9L3_BILW3</name>
<sequence length="528" mass="56052">MSLTPTLLLILDGYGLAPAGQGNAASLARTPNIDRLISLPGATRIDASGRAVGLPAGYMGNSEVGHLNIGAGRIVYQDMTRIDVAMETGELASNAALLELLANVKRTGGRLHFAGLLSDGGVHSHINHLGALMDIAAAHGVDVRVHAFMDGRDTSPTSGAGFLAQLGDMMARTRAAHSGVSVEQAALVGRFYAMDRDKRWERVKVAWDMMVHGEGQRASDPVAAVEALYAAGETDEFLKPQVFGDPADVCVRNGDGIFFINFRADRGRELVSAFHFPDFDGFDRGGVPALAGLVTMTSYDSSLHVPVAFPKENLVQTLGEVVADAGAHQLRIAETEKYAHVTYFFSGGREEPFPLEDRILVNSPKDVATYDLKPQMSVLEVTDRFLEAWAAGPEKDGVPYTLAVCNLANPDMVGHTGVIEAAVKALEYVDGCVARLVEVVLSSGGRVLMTADHGNVEVMLDETGHPQTAHTCNQVPLVVVERGADGERAVPLRSGGKLGDIAPTLLDLWGLAKPGVMSGESLVEGVRG</sequence>
<feature type="binding site" evidence="9 13">
    <location>
        <position position="62"/>
    </location>
    <ligand>
        <name>Mn(2+)</name>
        <dbReference type="ChEBI" id="CHEBI:29035"/>
        <label>2</label>
    </ligand>
</feature>
<dbReference type="FunFam" id="3.40.1450.10:FF:000002">
    <property type="entry name" value="2,3-bisphosphoglycerate-independent phosphoglycerate mutase"/>
    <property type="match status" value="1"/>
</dbReference>
<evidence type="ECO:0000256" key="4">
    <source>
        <dbReference type="ARBA" id="ARBA00008819"/>
    </source>
</evidence>
<feature type="binding site" evidence="9 12">
    <location>
        <position position="190"/>
    </location>
    <ligand>
        <name>substrate</name>
    </ligand>
</feature>
<protein>
    <recommendedName>
        <fullName evidence="9 10">2,3-bisphosphoglycerate-independent phosphoglycerate mutase</fullName>
        <shortName evidence="9">BPG-independent PGAM</shortName>
        <shortName evidence="9">Phosphoglyceromutase</shortName>
        <shortName evidence="9">iPGM</shortName>
        <ecNumber evidence="9 10">5.4.2.12</ecNumber>
    </recommendedName>
</protein>
<dbReference type="GeneID" id="78084814"/>
<dbReference type="Gene3D" id="3.40.720.10">
    <property type="entry name" value="Alkaline Phosphatase, subunit A"/>
    <property type="match status" value="1"/>
</dbReference>
<gene>
    <name evidence="9" type="primary">gpmI</name>
    <name evidence="16" type="ORF">HMPREF0179_02791</name>
</gene>
<feature type="binding site" evidence="9 13">
    <location>
        <position position="452"/>
    </location>
    <ligand>
        <name>Mn(2+)</name>
        <dbReference type="ChEBI" id="CHEBI:29035"/>
        <label>2</label>
    </ligand>
</feature>
<keyword evidence="6 9" id="KW-0324">Glycolysis</keyword>
<keyword evidence="5 9" id="KW-0479">Metal-binding</keyword>
<evidence type="ECO:0000256" key="13">
    <source>
        <dbReference type="PIRSR" id="PIRSR001492-3"/>
    </source>
</evidence>
<feature type="binding site" evidence="9 13">
    <location>
        <position position="411"/>
    </location>
    <ligand>
        <name>Mn(2+)</name>
        <dbReference type="ChEBI" id="CHEBI:29035"/>
        <label>1</label>
    </ligand>
</feature>
<dbReference type="PANTHER" id="PTHR31637:SF0">
    <property type="entry name" value="2,3-BISPHOSPHOGLYCERATE-INDEPENDENT PHOSPHOGLYCERATE MUTASE"/>
    <property type="match status" value="1"/>
</dbReference>
<dbReference type="InterPro" id="IPR017850">
    <property type="entry name" value="Alkaline_phosphatase_core_sf"/>
</dbReference>
<proteinExistence type="inferred from homology"/>
<dbReference type="InterPro" id="IPR036646">
    <property type="entry name" value="PGAM_B_sf"/>
</dbReference>
<evidence type="ECO:0000256" key="10">
    <source>
        <dbReference type="NCBIfam" id="TIGR01307"/>
    </source>
</evidence>
<feature type="binding site" evidence="9 13">
    <location>
        <position position="415"/>
    </location>
    <ligand>
        <name>Mn(2+)</name>
        <dbReference type="ChEBI" id="CHEBI:29035"/>
        <label>1</label>
    </ligand>
</feature>
<comment type="subunit">
    <text evidence="9">Monomer.</text>
</comment>
<feature type="active site" description="Phosphoserine intermediate" evidence="9 11">
    <location>
        <position position="62"/>
    </location>
</feature>
<keyword evidence="7 9" id="KW-0464">Manganese</keyword>
<evidence type="ECO:0000256" key="11">
    <source>
        <dbReference type="PIRSR" id="PIRSR001492-1"/>
    </source>
</evidence>
<evidence type="ECO:0000256" key="9">
    <source>
        <dbReference type="HAMAP-Rule" id="MF_01038"/>
    </source>
</evidence>
<evidence type="ECO:0000256" key="12">
    <source>
        <dbReference type="PIRSR" id="PIRSR001492-2"/>
    </source>
</evidence>
<organism evidence="16 17">
    <name type="scientific">Bilophila wadsworthia (strain 3_1_6)</name>
    <dbReference type="NCBI Taxonomy" id="563192"/>
    <lineage>
        <taxon>Bacteria</taxon>
        <taxon>Pseudomonadati</taxon>
        <taxon>Thermodesulfobacteriota</taxon>
        <taxon>Desulfovibrionia</taxon>
        <taxon>Desulfovibrionales</taxon>
        <taxon>Desulfovibrionaceae</taxon>
        <taxon>Bilophila</taxon>
    </lineage>
</organism>
<dbReference type="PANTHER" id="PTHR31637">
    <property type="entry name" value="2,3-BISPHOSPHOGLYCERATE-INDEPENDENT PHOSPHOGLYCERATE MUTASE"/>
    <property type="match status" value="1"/>
</dbReference>
<keyword evidence="8 9" id="KW-0413">Isomerase</keyword>